<feature type="transmembrane region" description="Helical" evidence="2">
    <location>
        <begin position="51"/>
        <end position="73"/>
    </location>
</feature>
<reference evidence="3" key="1">
    <citation type="submission" date="2020-05" db="EMBL/GenBank/DDBJ databases">
        <title>Mycena genomes resolve the evolution of fungal bioluminescence.</title>
        <authorList>
            <person name="Tsai I.J."/>
        </authorList>
    </citation>
    <scope>NUCLEOTIDE SEQUENCE</scope>
    <source>
        <strain evidence="3">110903Hualien_Pintung</strain>
    </source>
</reference>
<feature type="transmembrane region" description="Helical" evidence="2">
    <location>
        <begin position="93"/>
        <end position="116"/>
    </location>
</feature>
<gene>
    <name evidence="3" type="ORF">HMN09_00132700</name>
</gene>
<feature type="transmembrane region" description="Helical" evidence="2">
    <location>
        <begin position="170"/>
        <end position="195"/>
    </location>
</feature>
<dbReference type="EMBL" id="JACAZE010000002">
    <property type="protein sequence ID" value="KAF7320492.1"/>
    <property type="molecule type" value="Genomic_DNA"/>
</dbReference>
<dbReference type="AlphaFoldDB" id="A0A8H6WK89"/>
<evidence type="ECO:0000256" key="2">
    <source>
        <dbReference type="SAM" id="Phobius"/>
    </source>
</evidence>
<keyword evidence="2" id="KW-0812">Transmembrane</keyword>
<feature type="transmembrane region" description="Helical" evidence="2">
    <location>
        <begin position="20"/>
        <end position="39"/>
    </location>
</feature>
<feature type="transmembrane region" description="Helical" evidence="2">
    <location>
        <begin position="241"/>
        <end position="263"/>
    </location>
</feature>
<feature type="region of interest" description="Disordered" evidence="1">
    <location>
        <begin position="275"/>
        <end position="300"/>
    </location>
</feature>
<organism evidence="3 4">
    <name type="scientific">Mycena chlorophos</name>
    <name type="common">Agaric fungus</name>
    <name type="synonym">Agaricus chlorophos</name>
    <dbReference type="NCBI Taxonomy" id="658473"/>
    <lineage>
        <taxon>Eukaryota</taxon>
        <taxon>Fungi</taxon>
        <taxon>Dikarya</taxon>
        <taxon>Basidiomycota</taxon>
        <taxon>Agaricomycotina</taxon>
        <taxon>Agaricomycetes</taxon>
        <taxon>Agaricomycetidae</taxon>
        <taxon>Agaricales</taxon>
        <taxon>Marasmiineae</taxon>
        <taxon>Mycenaceae</taxon>
        <taxon>Mycena</taxon>
    </lineage>
</organism>
<feature type="compositionally biased region" description="Polar residues" evidence="1">
    <location>
        <begin position="276"/>
        <end position="287"/>
    </location>
</feature>
<dbReference type="Proteomes" id="UP000613580">
    <property type="component" value="Unassembled WGS sequence"/>
</dbReference>
<feature type="transmembrane region" description="Helical" evidence="2">
    <location>
        <begin position="128"/>
        <end position="150"/>
    </location>
</feature>
<name>A0A8H6WK89_MYCCL</name>
<evidence type="ECO:0000256" key="1">
    <source>
        <dbReference type="SAM" id="MobiDB-lite"/>
    </source>
</evidence>
<evidence type="ECO:0000313" key="3">
    <source>
        <dbReference type="EMBL" id="KAF7320492.1"/>
    </source>
</evidence>
<feature type="transmembrane region" description="Helical" evidence="2">
    <location>
        <begin position="215"/>
        <end position="235"/>
    </location>
</feature>
<evidence type="ECO:0000313" key="4">
    <source>
        <dbReference type="Proteomes" id="UP000613580"/>
    </source>
</evidence>
<keyword evidence="2" id="KW-1133">Transmembrane helix</keyword>
<protein>
    <submittedName>
        <fullName evidence="3">Uncharacterized protein</fullName>
    </submittedName>
</protein>
<keyword evidence="2" id="KW-0472">Membrane</keyword>
<sequence>MAPSAVDIATSTLVALFVESVLYGMFVLLFALAMSVLLGKRRANKRGRSGGRTMPMIVASVVMFILSTIHIAIDLKRAMQGFLYGVNIAPVSTASYLLKSTAYAMQTIVGDAFMIYRVYLVWDGDKRVYLPLVLLLCGGITAGAGALQAFAATKHATTGNPIFLINLHNWIVSFFSITLVTNATSTLLIAARIWLIDRSTGNTAKVFGRRLGPAILIIVESGAIYSVALVILLALYVNNSYAQYILLDAEVQIVGVVFTMIIVRVGMGLGAAPGETTRNTNASTHGSASGARLGGGFRSATSGQRIQTTTLELSPTQIRGGVSVTTTQEVKTDADYTSGWVIDKQDHAADGANWARGDV</sequence>
<proteinExistence type="predicted"/>
<dbReference type="OrthoDB" id="3354175at2759"/>
<accession>A0A8H6WK89</accession>
<keyword evidence="4" id="KW-1185">Reference proteome</keyword>
<comment type="caution">
    <text evidence="3">The sequence shown here is derived from an EMBL/GenBank/DDBJ whole genome shotgun (WGS) entry which is preliminary data.</text>
</comment>